<dbReference type="EMBL" id="QWIL01000028">
    <property type="protein sequence ID" value="RMY25598.1"/>
    <property type="molecule type" value="Genomic_DNA"/>
</dbReference>
<evidence type="ECO:0000313" key="2">
    <source>
        <dbReference type="Proteomes" id="UP000271337"/>
    </source>
</evidence>
<organism evidence="1 2">
    <name type="scientific">Hortaea werneckii</name>
    <name type="common">Black yeast</name>
    <name type="synonym">Cladosporium werneckii</name>
    <dbReference type="NCBI Taxonomy" id="91943"/>
    <lineage>
        <taxon>Eukaryota</taxon>
        <taxon>Fungi</taxon>
        <taxon>Dikarya</taxon>
        <taxon>Ascomycota</taxon>
        <taxon>Pezizomycotina</taxon>
        <taxon>Dothideomycetes</taxon>
        <taxon>Dothideomycetidae</taxon>
        <taxon>Mycosphaerellales</taxon>
        <taxon>Teratosphaeriaceae</taxon>
        <taxon>Hortaea</taxon>
    </lineage>
</organism>
<dbReference type="Proteomes" id="UP000271337">
    <property type="component" value="Unassembled WGS sequence"/>
</dbReference>
<proteinExistence type="predicted"/>
<dbReference type="AlphaFoldDB" id="A0A3M7ADT4"/>
<dbReference type="PANTHER" id="PTHR42749">
    <property type="entry name" value="CELL SHAPE-DETERMINING PROTEIN MREB"/>
    <property type="match status" value="1"/>
</dbReference>
<reference evidence="1 2" key="1">
    <citation type="journal article" date="2018" name="BMC Genomics">
        <title>Genomic evidence for intraspecific hybridization in a clonal and extremely halotolerant yeast.</title>
        <authorList>
            <person name="Gostincar C."/>
            <person name="Stajich J.E."/>
            <person name="Zupancic J."/>
            <person name="Zalar P."/>
            <person name="Gunde-Cimerman N."/>
        </authorList>
    </citation>
    <scope>NUCLEOTIDE SEQUENCE [LARGE SCALE GENOMIC DNA]</scope>
    <source>
        <strain evidence="1 2">EXF-6669</strain>
    </source>
</reference>
<dbReference type="SUPFAM" id="SSF53067">
    <property type="entry name" value="Actin-like ATPase domain"/>
    <property type="match status" value="1"/>
</dbReference>
<dbReference type="Gene3D" id="3.30.420.40">
    <property type="match status" value="2"/>
</dbReference>
<dbReference type="OrthoDB" id="3637243at2759"/>
<accession>A0A3M7ADT4</accession>
<protein>
    <submittedName>
        <fullName evidence="1">Uncharacterized protein</fullName>
    </submittedName>
</protein>
<dbReference type="InterPro" id="IPR043129">
    <property type="entry name" value="ATPase_NBD"/>
</dbReference>
<dbReference type="VEuPathDB" id="FungiDB:BTJ68_05203"/>
<comment type="caution">
    <text evidence="1">The sequence shown here is derived from an EMBL/GenBank/DDBJ whole genome shotgun (WGS) entry which is preliminary data.</text>
</comment>
<dbReference type="Gene3D" id="3.90.640.10">
    <property type="entry name" value="Actin, Chain A, domain 4"/>
    <property type="match status" value="1"/>
</dbReference>
<dbReference type="CDD" id="cd10170">
    <property type="entry name" value="ASKHA_NBD_HSP70"/>
    <property type="match status" value="1"/>
</dbReference>
<sequence length="728" mass="81759">MLQTPWLLALETSSFDWTGIFCADASAFTFGGRDFLALTTGAAEQIHLSCYSRFITPSLLRFPCGNATPTPEPRKMSQTVPPSAGHHYHIESSLDYGCHSNVIKVQVFDNGQLMTDIGFIQEHFATYTIPARAAYHDGAFYSGFDLQEHLNGSKHPVVPYENVIQFAKLALYEGPPGSAMKACIRRVNKQLAQQGKSLDEFLVDHLRDLINKAREQVRAHPLLHYLEAHDVQAIPWRLRMTVPLCWSPQACVRMQAAAKAAGIELTSLASEPECAVAASIDHLCGIQSLLPAPLPEQSRILSADLGCDTNDYTLVEVGDALAINTKLIVLKETSGPLGGSQRINERLLSVFEDSLGDEEAVEAEAMRLGLTLDAFRGHALDSIEVAKKLFPNDPFYAIHVIGTTGLQSSYVFTKAQLQDAYNVVVADVELNIDEYVNDPALKPDLIFVSGGFGKNRFLHERLVRRYHGTTVLTPCYYDPIYQEILVAAGALSPRYKQIFTQQIPARFSYAVLRDEEYDPTVHVDAWVLKNMKRIPKAGVIHPSGWNTKRRFVFKRMFPFLKKGETVTTTDIEIGVPMNYYMRVYKKLELKADFVLIDEEKLEPFMKTGSDTVRAFDGGLHGPAFEADEKTVRPGVKVWKKTVHTLKLSKDQLSSFNQVTDTVKRRWYEVPAQLRVKYRSERDMVMVWRLLPPHGQSIDVEETVSLLWDAEHSEFFENPVSDPEEGGEE</sequence>
<dbReference type="PANTHER" id="PTHR42749:SF1">
    <property type="entry name" value="CELL SHAPE-DETERMINING PROTEIN MREB"/>
    <property type="match status" value="1"/>
</dbReference>
<evidence type="ECO:0000313" key="1">
    <source>
        <dbReference type="EMBL" id="RMY25598.1"/>
    </source>
</evidence>
<name>A0A3M7ADT4_HORWE</name>
<gene>
    <name evidence="1" type="ORF">D0867_00613</name>
</gene>